<accession>A0A2V4DQU2</accession>
<gene>
    <name evidence="6" type="primary">fliA</name>
    <name evidence="6" type="ORF">DKK79_14105</name>
</gene>
<dbReference type="GO" id="GO:0016987">
    <property type="term" value="F:sigma factor activity"/>
    <property type="evidence" value="ECO:0007669"/>
    <property type="project" value="UniProtKB-KW"/>
</dbReference>
<dbReference type="GO" id="GO:0006352">
    <property type="term" value="P:DNA-templated transcription initiation"/>
    <property type="evidence" value="ECO:0007669"/>
    <property type="project" value="InterPro"/>
</dbReference>
<dbReference type="RefSeq" id="WP_034883555.1">
    <property type="nucleotide sequence ID" value="NZ_QGLP01000010.1"/>
</dbReference>
<dbReference type="PANTHER" id="PTHR30385">
    <property type="entry name" value="SIGMA FACTOR F FLAGELLAR"/>
    <property type="match status" value="1"/>
</dbReference>
<keyword evidence="1" id="KW-0805">Transcription regulation</keyword>
<evidence type="ECO:0000256" key="3">
    <source>
        <dbReference type="ARBA" id="ARBA00023125"/>
    </source>
</evidence>
<proteinExistence type="predicted"/>
<dbReference type="PANTHER" id="PTHR30385:SF7">
    <property type="entry name" value="RNA POLYMERASE SIGMA FACTOR FLIA"/>
    <property type="match status" value="1"/>
</dbReference>
<dbReference type="InterPro" id="IPR000943">
    <property type="entry name" value="RNA_pol_sigma70"/>
</dbReference>
<dbReference type="Pfam" id="PF04545">
    <property type="entry name" value="Sigma70_r4"/>
    <property type="match status" value="1"/>
</dbReference>
<dbReference type="PIRSF" id="PIRSF000770">
    <property type="entry name" value="RNA_pol_sigma-SigE/K"/>
    <property type="match status" value="1"/>
</dbReference>
<dbReference type="AlphaFoldDB" id="A0A2V4DQU2"/>
<dbReference type="InterPro" id="IPR012845">
    <property type="entry name" value="RNA_pol_sigma_FliA_WhiG"/>
</dbReference>
<keyword evidence="3" id="KW-0238">DNA-binding</keyword>
<organism evidence="6 7">
    <name type="scientific">Gilliamella apicola</name>
    <dbReference type="NCBI Taxonomy" id="1196095"/>
    <lineage>
        <taxon>Bacteria</taxon>
        <taxon>Pseudomonadati</taxon>
        <taxon>Pseudomonadota</taxon>
        <taxon>Gammaproteobacteria</taxon>
        <taxon>Orbales</taxon>
        <taxon>Orbaceae</taxon>
        <taxon>Gilliamella</taxon>
    </lineage>
</organism>
<dbReference type="GO" id="GO:0003899">
    <property type="term" value="F:DNA-directed RNA polymerase activity"/>
    <property type="evidence" value="ECO:0007669"/>
    <property type="project" value="InterPro"/>
</dbReference>
<comment type="caution">
    <text evidence="6">The sequence shown here is derived from an EMBL/GenBank/DDBJ whole genome shotgun (WGS) entry which is preliminary data.</text>
</comment>
<reference evidence="6 7" key="1">
    <citation type="submission" date="2018-05" db="EMBL/GenBank/DDBJ databases">
        <title>Reference genomes for bee gut microbiota database.</title>
        <authorList>
            <person name="Ellegaard K.M."/>
        </authorList>
    </citation>
    <scope>NUCLEOTIDE SEQUENCE [LARGE SCALE GENOMIC DNA]</scope>
    <source>
        <strain evidence="6 7">ESL0177</strain>
    </source>
</reference>
<dbReference type="InterPro" id="IPR007624">
    <property type="entry name" value="RNA_pol_sigma70_r3"/>
</dbReference>
<dbReference type="Pfam" id="PF04542">
    <property type="entry name" value="Sigma70_r2"/>
    <property type="match status" value="1"/>
</dbReference>
<dbReference type="EMBL" id="QGLP01000010">
    <property type="protein sequence ID" value="PXZ02598.1"/>
    <property type="molecule type" value="Genomic_DNA"/>
</dbReference>
<sequence length="236" mass="27222">MSDSLYNSQGVVNQIDWQQYIYLVRNEALKLAVRLPITIELDDLLQVGYIGLLDTIKRYDASQGYTFTTFAIPRIKGAMLDELRSRDWLPRQTRKRIKDVTNAINELEQILGVPPNDHQIAAHMQLSLSEYHKVLLDSNYSQLCSFDEVQTKLGDNLDSLIESDIDNNPFSTIINDETRNIIIEQINNLPEKEKMVLVLYYQEELNLKEIGKVLDISESRVSQLHSQAIKRIQSKI</sequence>
<evidence type="ECO:0000313" key="6">
    <source>
        <dbReference type="EMBL" id="PXZ02598.1"/>
    </source>
</evidence>
<dbReference type="SUPFAM" id="SSF88659">
    <property type="entry name" value="Sigma3 and sigma4 domains of RNA polymerase sigma factors"/>
    <property type="match status" value="2"/>
</dbReference>
<dbReference type="CDD" id="cd06171">
    <property type="entry name" value="Sigma70_r4"/>
    <property type="match status" value="1"/>
</dbReference>
<dbReference type="Gene3D" id="1.10.1740.10">
    <property type="match status" value="1"/>
</dbReference>
<evidence type="ECO:0000313" key="7">
    <source>
        <dbReference type="Proteomes" id="UP000247483"/>
    </source>
</evidence>
<evidence type="ECO:0000256" key="2">
    <source>
        <dbReference type="ARBA" id="ARBA00023082"/>
    </source>
</evidence>
<dbReference type="InterPro" id="IPR007627">
    <property type="entry name" value="RNA_pol_sigma70_r2"/>
</dbReference>
<dbReference type="Pfam" id="PF04539">
    <property type="entry name" value="Sigma70_r3"/>
    <property type="match status" value="1"/>
</dbReference>
<protein>
    <submittedName>
        <fullName evidence="6">RNA polymerase sigma factor FliA</fullName>
    </submittedName>
</protein>
<dbReference type="InterPro" id="IPR014284">
    <property type="entry name" value="RNA_pol_sigma-70_dom"/>
</dbReference>
<dbReference type="NCBIfam" id="TIGR02937">
    <property type="entry name" value="sigma70-ECF"/>
    <property type="match status" value="1"/>
</dbReference>
<dbReference type="PRINTS" id="PR00046">
    <property type="entry name" value="SIGMA70FCT"/>
</dbReference>
<name>A0A2V4DQU2_9GAMM</name>
<dbReference type="InterPro" id="IPR007630">
    <property type="entry name" value="RNA_pol_sigma70_r4"/>
</dbReference>
<dbReference type="PROSITE" id="PS00716">
    <property type="entry name" value="SIGMA70_2"/>
    <property type="match status" value="1"/>
</dbReference>
<dbReference type="GO" id="GO:0003677">
    <property type="term" value="F:DNA binding"/>
    <property type="evidence" value="ECO:0007669"/>
    <property type="project" value="UniProtKB-KW"/>
</dbReference>
<dbReference type="SUPFAM" id="SSF88946">
    <property type="entry name" value="Sigma2 domain of RNA polymerase sigma factors"/>
    <property type="match status" value="1"/>
</dbReference>
<evidence type="ECO:0000259" key="5">
    <source>
        <dbReference type="PROSITE" id="PS00716"/>
    </source>
</evidence>
<dbReference type="Proteomes" id="UP000247483">
    <property type="component" value="Unassembled WGS sequence"/>
</dbReference>
<dbReference type="NCBIfam" id="NF005413">
    <property type="entry name" value="PRK06986.1"/>
    <property type="match status" value="1"/>
</dbReference>
<feature type="domain" description="RNA polymerase sigma-70" evidence="5">
    <location>
        <begin position="206"/>
        <end position="232"/>
    </location>
</feature>
<dbReference type="Gene3D" id="1.20.140.160">
    <property type="match status" value="1"/>
</dbReference>
<keyword evidence="2" id="KW-0731">Sigma factor</keyword>
<dbReference type="InterPro" id="IPR013324">
    <property type="entry name" value="RNA_pol_sigma_r3/r4-like"/>
</dbReference>
<evidence type="ECO:0000256" key="4">
    <source>
        <dbReference type="ARBA" id="ARBA00023163"/>
    </source>
</evidence>
<dbReference type="InterPro" id="IPR013325">
    <property type="entry name" value="RNA_pol_sigma_r2"/>
</dbReference>
<evidence type="ECO:0000256" key="1">
    <source>
        <dbReference type="ARBA" id="ARBA00023015"/>
    </source>
</evidence>
<dbReference type="NCBIfam" id="TIGR02479">
    <property type="entry name" value="FliA_WhiG"/>
    <property type="match status" value="1"/>
</dbReference>
<keyword evidence="4" id="KW-0804">Transcription</keyword>